<feature type="region of interest" description="Disordered" evidence="10">
    <location>
        <begin position="226"/>
        <end position="247"/>
    </location>
</feature>
<dbReference type="InterPro" id="IPR008805">
    <property type="entry name" value="RIB43A"/>
</dbReference>
<organism evidence="11 12">
    <name type="scientific">Muraenolepis orangiensis</name>
    <name type="common">Patagonian moray cod</name>
    <dbReference type="NCBI Taxonomy" id="630683"/>
    <lineage>
        <taxon>Eukaryota</taxon>
        <taxon>Metazoa</taxon>
        <taxon>Chordata</taxon>
        <taxon>Craniata</taxon>
        <taxon>Vertebrata</taxon>
        <taxon>Euteleostomi</taxon>
        <taxon>Actinopterygii</taxon>
        <taxon>Neopterygii</taxon>
        <taxon>Teleostei</taxon>
        <taxon>Neoteleostei</taxon>
        <taxon>Acanthomorphata</taxon>
        <taxon>Zeiogadaria</taxon>
        <taxon>Gadariae</taxon>
        <taxon>Gadiformes</taxon>
        <taxon>Muraenolepidoidei</taxon>
        <taxon>Muraenolepididae</taxon>
        <taxon>Muraenolepis</taxon>
    </lineage>
</organism>
<evidence type="ECO:0000313" key="12">
    <source>
        <dbReference type="Proteomes" id="UP001148018"/>
    </source>
</evidence>
<feature type="region of interest" description="Disordered" evidence="10">
    <location>
        <begin position="280"/>
        <end position="311"/>
    </location>
</feature>
<evidence type="ECO:0008006" key="13">
    <source>
        <dbReference type="Google" id="ProtNLM"/>
    </source>
</evidence>
<keyword evidence="5" id="KW-0175">Coiled coil</keyword>
<evidence type="ECO:0000256" key="3">
    <source>
        <dbReference type="ARBA" id="ARBA00022490"/>
    </source>
</evidence>
<proteinExistence type="inferred from homology"/>
<sequence>MFNIEMVSDRIAAAHLGTHRNRELQRKERIFDAKVRTIGVDQIALQHQVKENKEKVESEKDSLNAFAADMVRNDKAACILESRKLKEGRILERTLDDYRHCYQQSRDCDLEDPRHLQAPGGTAGLQMTLPDEHYNQSRINMDSKALQLQEAEQATKTALAHATKDYNLAKAAEDRGRHQQTRERTELDKRQADVLDHLQADGELEASQNTALQAVTQLNHFNLHQVEQKRRTQQDMQREEEQQERIRLDSARSALLLERQQRRADRTQRRELDLTNAQLAQAQRQQKKALEKKSSGGFDDSYFSRFNTSSR</sequence>
<evidence type="ECO:0000256" key="7">
    <source>
        <dbReference type="ARBA" id="ARBA00023212"/>
    </source>
</evidence>
<dbReference type="AlphaFoldDB" id="A0A9Q0E340"/>
<dbReference type="EMBL" id="JANIIK010000110">
    <property type="protein sequence ID" value="KAJ3597182.1"/>
    <property type="molecule type" value="Genomic_DNA"/>
</dbReference>
<evidence type="ECO:0000256" key="5">
    <source>
        <dbReference type="ARBA" id="ARBA00023054"/>
    </source>
</evidence>
<comment type="caution">
    <text evidence="11">The sequence shown here is derived from an EMBL/GenBank/DDBJ whole genome shotgun (WGS) entry which is preliminary data.</text>
</comment>
<keyword evidence="8" id="KW-0966">Cell projection</keyword>
<keyword evidence="6" id="KW-0969">Cilium</keyword>
<comment type="similarity">
    <text evidence="2">Belongs to the RIB43A family.</text>
</comment>
<evidence type="ECO:0000256" key="8">
    <source>
        <dbReference type="ARBA" id="ARBA00023273"/>
    </source>
</evidence>
<keyword evidence="12" id="KW-1185">Reference proteome</keyword>
<accession>A0A9Q0E340</accession>
<reference evidence="11" key="1">
    <citation type="submission" date="2022-07" db="EMBL/GenBank/DDBJ databases">
        <title>Chromosome-level genome of Muraenolepis orangiensis.</title>
        <authorList>
            <person name="Kim J."/>
        </authorList>
    </citation>
    <scope>NUCLEOTIDE SEQUENCE</scope>
    <source>
        <strain evidence="11">KU_S4_2022</strain>
        <tissue evidence="11">Muscle</tissue>
    </source>
</reference>
<keyword evidence="4" id="KW-0282">Flagellum</keyword>
<dbReference type="Pfam" id="PF05914">
    <property type="entry name" value="RIB43A"/>
    <property type="match status" value="3"/>
</dbReference>
<evidence type="ECO:0000256" key="9">
    <source>
        <dbReference type="ARBA" id="ARBA00046435"/>
    </source>
</evidence>
<gene>
    <name evidence="11" type="ORF">NHX12_003582</name>
</gene>
<dbReference type="OrthoDB" id="429119at2759"/>
<evidence type="ECO:0000256" key="10">
    <source>
        <dbReference type="SAM" id="MobiDB-lite"/>
    </source>
</evidence>
<evidence type="ECO:0000313" key="11">
    <source>
        <dbReference type="EMBL" id="KAJ3597182.1"/>
    </source>
</evidence>
<evidence type="ECO:0000256" key="1">
    <source>
        <dbReference type="ARBA" id="ARBA00004611"/>
    </source>
</evidence>
<comment type="subcellular location">
    <subcellularLocation>
        <location evidence="1">Cytoplasm</location>
        <location evidence="1">Cytoskeleton</location>
        <location evidence="1">Flagellum axoneme</location>
    </subcellularLocation>
</comment>
<keyword evidence="7" id="KW-0206">Cytoskeleton</keyword>
<evidence type="ECO:0000256" key="2">
    <source>
        <dbReference type="ARBA" id="ARBA00006875"/>
    </source>
</evidence>
<keyword evidence="3" id="KW-0963">Cytoplasm</keyword>
<protein>
    <recommendedName>
        <fullName evidence="13">RIB43A-like with coiled-coils protein 2</fullName>
    </recommendedName>
</protein>
<dbReference type="PANTHER" id="PTHR14517:SF10">
    <property type="entry name" value="RIB43A-LIKE WITH COILED-COILS PROTEIN 2"/>
    <property type="match status" value="1"/>
</dbReference>
<name>A0A9Q0E340_9TELE</name>
<dbReference type="Proteomes" id="UP001148018">
    <property type="component" value="Unassembled WGS sequence"/>
</dbReference>
<evidence type="ECO:0000256" key="4">
    <source>
        <dbReference type="ARBA" id="ARBA00022846"/>
    </source>
</evidence>
<evidence type="ECO:0000256" key="6">
    <source>
        <dbReference type="ARBA" id="ARBA00023069"/>
    </source>
</evidence>
<comment type="subunit">
    <text evidence="9">Microtubule inner protein component of sperm flagellar doublet microtubules.</text>
</comment>
<dbReference type="PANTHER" id="PTHR14517">
    <property type="entry name" value="RIB43A-RELATED"/>
    <property type="match status" value="1"/>
</dbReference>